<evidence type="ECO:0000313" key="4">
    <source>
        <dbReference type="Proteomes" id="UP001152320"/>
    </source>
</evidence>
<dbReference type="InterPro" id="IPR025615">
    <property type="entry name" value="TILa_dom"/>
</dbReference>
<feature type="signal peptide" evidence="1">
    <location>
        <begin position="1"/>
        <end position="22"/>
    </location>
</feature>
<feature type="chain" id="PRO_5040197343" evidence="1">
    <location>
        <begin position="23"/>
        <end position="303"/>
    </location>
</feature>
<dbReference type="CDD" id="cd19941">
    <property type="entry name" value="TIL"/>
    <property type="match status" value="1"/>
</dbReference>
<dbReference type="SUPFAM" id="SSF56496">
    <property type="entry name" value="Fibrinogen C-terminal domain-like"/>
    <property type="match status" value="1"/>
</dbReference>
<dbReference type="InterPro" id="IPR000742">
    <property type="entry name" value="EGF"/>
</dbReference>
<dbReference type="EMBL" id="JAIZAY010000002">
    <property type="protein sequence ID" value="KAJ8047330.1"/>
    <property type="molecule type" value="Genomic_DNA"/>
</dbReference>
<dbReference type="AlphaFoldDB" id="A0A9Q1CMC8"/>
<comment type="caution">
    <text evidence="3">The sequence shown here is derived from an EMBL/GenBank/DDBJ whole genome shotgun (WGS) entry which is preliminary data.</text>
</comment>
<accession>A0A9Q1CMC8</accession>
<dbReference type="Pfam" id="PF00147">
    <property type="entry name" value="Fibrinogen_C"/>
    <property type="match status" value="1"/>
</dbReference>
<feature type="domain" description="Fibrinogen C-terminal" evidence="2">
    <location>
        <begin position="225"/>
        <end position="288"/>
    </location>
</feature>
<dbReference type="OrthoDB" id="5945029at2759"/>
<proteinExistence type="predicted"/>
<dbReference type="PROSITE" id="PS51406">
    <property type="entry name" value="FIBRINOGEN_C_2"/>
    <property type="match status" value="1"/>
</dbReference>
<sequence>MASRNVLLFVIMTGTCIKMTESMGLCEFEGKFPCADESECPKYICIGVRRGNPAKDNENETSTPQHISTHTTTIDLTTNVKLSTNRNTTVQLDGYSTADPLPTNPVCPLNMVYTNCSCQGTCEDPSGCHNNCSESKMCVCPNGFLMRGDDCIPEMMCGCFIDGYGVLRKDGFYVNSTCSERCTCFEDILSCEEDFKCDSNAICERRDGVRDCYCNTGFAGDGQICISTSTFSDCYEIFSAGITSDGVYTVTPNGWTGAPFEVYCNMSHGGGWTVSSSMSNYGRDNFFKESEIGRPFPIFTFLS</sequence>
<dbReference type="Gene3D" id="2.10.25.10">
    <property type="entry name" value="Laminin"/>
    <property type="match status" value="1"/>
</dbReference>
<reference evidence="3" key="1">
    <citation type="submission" date="2021-10" db="EMBL/GenBank/DDBJ databases">
        <title>Tropical sea cucumber genome reveals ecological adaptation and Cuvierian tubules defense mechanism.</title>
        <authorList>
            <person name="Chen T."/>
        </authorList>
    </citation>
    <scope>NUCLEOTIDE SEQUENCE</scope>
    <source>
        <strain evidence="3">Nanhai2018</strain>
        <tissue evidence="3">Muscle</tissue>
    </source>
</reference>
<keyword evidence="4" id="KW-1185">Reference proteome</keyword>
<dbReference type="NCBIfam" id="NF040941">
    <property type="entry name" value="GGGWT_bact"/>
    <property type="match status" value="1"/>
</dbReference>
<evidence type="ECO:0000256" key="1">
    <source>
        <dbReference type="SAM" id="SignalP"/>
    </source>
</evidence>
<dbReference type="Gene3D" id="3.90.215.10">
    <property type="entry name" value="Gamma Fibrinogen, chain A, domain 1"/>
    <property type="match status" value="1"/>
</dbReference>
<name>A0A9Q1CMC8_HOLLE</name>
<dbReference type="SMART" id="SM00181">
    <property type="entry name" value="EGF"/>
    <property type="match status" value="2"/>
</dbReference>
<organism evidence="3 4">
    <name type="scientific">Holothuria leucospilota</name>
    <name type="common">Black long sea cucumber</name>
    <name type="synonym">Mertensiothuria leucospilota</name>
    <dbReference type="NCBI Taxonomy" id="206669"/>
    <lineage>
        <taxon>Eukaryota</taxon>
        <taxon>Metazoa</taxon>
        <taxon>Echinodermata</taxon>
        <taxon>Eleutherozoa</taxon>
        <taxon>Echinozoa</taxon>
        <taxon>Holothuroidea</taxon>
        <taxon>Aspidochirotacea</taxon>
        <taxon>Aspidochirotida</taxon>
        <taxon>Holothuriidae</taxon>
        <taxon>Holothuria</taxon>
    </lineage>
</organism>
<dbReference type="PROSITE" id="PS01186">
    <property type="entry name" value="EGF_2"/>
    <property type="match status" value="1"/>
</dbReference>
<dbReference type="InterPro" id="IPR014716">
    <property type="entry name" value="Fibrinogen_a/b/g_C_1"/>
</dbReference>
<evidence type="ECO:0000259" key="2">
    <source>
        <dbReference type="PROSITE" id="PS51406"/>
    </source>
</evidence>
<dbReference type="InterPro" id="IPR036056">
    <property type="entry name" value="Fibrinogen-like_C"/>
</dbReference>
<gene>
    <name evidence="3" type="ORF">HOLleu_06307</name>
</gene>
<dbReference type="Proteomes" id="UP001152320">
    <property type="component" value="Chromosome 2"/>
</dbReference>
<keyword evidence="1" id="KW-0732">Signal</keyword>
<dbReference type="InterPro" id="IPR002181">
    <property type="entry name" value="Fibrinogen_a/b/g_C_dom"/>
</dbReference>
<protein>
    <submittedName>
        <fullName evidence="3">IgGFc-binding protein</fullName>
    </submittedName>
</protein>
<dbReference type="Pfam" id="PF12714">
    <property type="entry name" value="TILa"/>
    <property type="match status" value="1"/>
</dbReference>
<evidence type="ECO:0000313" key="3">
    <source>
        <dbReference type="EMBL" id="KAJ8047330.1"/>
    </source>
</evidence>